<dbReference type="SUPFAM" id="SSF50978">
    <property type="entry name" value="WD40 repeat-like"/>
    <property type="match status" value="1"/>
</dbReference>
<dbReference type="SMART" id="SM00320">
    <property type="entry name" value="WD40"/>
    <property type="match status" value="2"/>
</dbReference>
<dbReference type="Proteomes" id="UP000039865">
    <property type="component" value="Unassembled WGS sequence"/>
</dbReference>
<feature type="compositionally biased region" description="Low complexity" evidence="4">
    <location>
        <begin position="10"/>
        <end position="20"/>
    </location>
</feature>
<dbReference type="SUPFAM" id="SSF53271">
    <property type="entry name" value="PRTase-like"/>
    <property type="match status" value="1"/>
</dbReference>
<dbReference type="Gene3D" id="3.40.50.2020">
    <property type="match status" value="1"/>
</dbReference>
<comment type="similarity">
    <text evidence="3">Belongs to the WD repeat PROPPIN family.</text>
</comment>
<keyword evidence="7" id="KW-1185">Reference proteome</keyword>
<protein>
    <submittedName>
        <fullName evidence="6">Wd repeat domain phosphoinositide-interacting protein 3</fullName>
    </submittedName>
</protein>
<dbReference type="InterPro" id="IPR001680">
    <property type="entry name" value="WD40_rpt"/>
</dbReference>
<evidence type="ECO:0000256" key="1">
    <source>
        <dbReference type="ARBA" id="ARBA00022574"/>
    </source>
</evidence>
<feature type="domain" description="Phosphoribosyltransferase" evidence="5">
    <location>
        <begin position="460"/>
        <end position="613"/>
    </location>
</feature>
<keyword evidence="2" id="KW-0677">Repeat</keyword>
<evidence type="ECO:0000313" key="7">
    <source>
        <dbReference type="Proteomes" id="UP000039865"/>
    </source>
</evidence>
<organism evidence="6 7">
    <name type="scientific">Stylonychia lemnae</name>
    <name type="common">Ciliate</name>
    <dbReference type="NCBI Taxonomy" id="5949"/>
    <lineage>
        <taxon>Eukaryota</taxon>
        <taxon>Sar</taxon>
        <taxon>Alveolata</taxon>
        <taxon>Ciliophora</taxon>
        <taxon>Intramacronucleata</taxon>
        <taxon>Spirotrichea</taxon>
        <taxon>Stichotrichia</taxon>
        <taxon>Sporadotrichida</taxon>
        <taxon>Oxytrichidae</taxon>
        <taxon>Stylonychinae</taxon>
        <taxon>Stylonychia</taxon>
    </lineage>
</organism>
<reference evidence="6 7" key="1">
    <citation type="submission" date="2014-06" db="EMBL/GenBank/DDBJ databases">
        <authorList>
            <person name="Swart Estienne"/>
        </authorList>
    </citation>
    <scope>NUCLEOTIDE SEQUENCE [LARGE SCALE GENOMIC DNA]</scope>
    <source>
        <strain evidence="6 7">130c</strain>
    </source>
</reference>
<dbReference type="PANTHER" id="PTHR11227">
    <property type="entry name" value="WD-REPEAT PROTEIN INTERACTING WITH PHOSPHOINOSIDES WIPI -RELATED"/>
    <property type="match status" value="1"/>
</dbReference>
<dbReference type="Pfam" id="PF00156">
    <property type="entry name" value="Pribosyltran"/>
    <property type="match status" value="1"/>
</dbReference>
<dbReference type="AlphaFoldDB" id="A0A078AX96"/>
<name>A0A078AX96_STYLE</name>
<proteinExistence type="inferred from homology"/>
<dbReference type="InterPro" id="IPR000836">
    <property type="entry name" value="PRTase_dom"/>
</dbReference>
<accession>A0A078AX96</accession>
<feature type="region of interest" description="Disordered" evidence="4">
    <location>
        <begin position="1"/>
        <end position="53"/>
    </location>
</feature>
<dbReference type="GO" id="GO:0005737">
    <property type="term" value="C:cytoplasm"/>
    <property type="evidence" value="ECO:0007669"/>
    <property type="project" value="UniProtKB-ARBA"/>
</dbReference>
<dbReference type="InterPro" id="IPR048720">
    <property type="entry name" value="PROPPIN"/>
</dbReference>
<dbReference type="EMBL" id="CCKQ01014981">
    <property type="protein sequence ID" value="CDW86794.1"/>
    <property type="molecule type" value="Genomic_DNA"/>
</dbReference>
<dbReference type="InParanoid" id="A0A078AX96"/>
<evidence type="ECO:0000313" key="6">
    <source>
        <dbReference type="EMBL" id="CDW86794.1"/>
    </source>
</evidence>
<dbReference type="Pfam" id="PF21032">
    <property type="entry name" value="PROPPIN"/>
    <property type="match status" value="1"/>
</dbReference>
<evidence type="ECO:0000256" key="4">
    <source>
        <dbReference type="SAM" id="MobiDB-lite"/>
    </source>
</evidence>
<dbReference type="OrthoDB" id="9449045at2759"/>
<evidence type="ECO:0000256" key="3">
    <source>
        <dbReference type="ARBA" id="ARBA00025740"/>
    </source>
</evidence>
<dbReference type="Gene3D" id="2.130.10.10">
    <property type="entry name" value="YVTN repeat-like/Quinoprotein amine dehydrogenase"/>
    <property type="match status" value="1"/>
</dbReference>
<keyword evidence="1" id="KW-0853">WD repeat</keyword>
<evidence type="ECO:0000259" key="5">
    <source>
        <dbReference type="Pfam" id="PF00156"/>
    </source>
</evidence>
<dbReference type="InterPro" id="IPR036322">
    <property type="entry name" value="WD40_repeat_dom_sf"/>
</dbReference>
<sequence length="637" mass="73500">MENNEDDQRQPYVQVQQQEVSRPAKRQPSPKGSGQNHGLDDPDEMRIKRKTNKGKVDCSDIKRTIDFSRDPTINHITCNQTQEYFAVATNIGFEIIQNDSSSEKLKKKCQHLNDSIELIEMMYKTNIIVLVFTRQKNKVVIWDDHEKKNRTEITFNQNSEIKNIRLRKDMLVVVLEDKIFVFNFETLKLIEQIDTCSNPLGLCGLSTAEKPTQKTIVCLHTEKGGLKILTYVVNKSIESIIQAHESDVGALAVNSDGTLIATASIRGTIIRIFSAEEGGLLQELRRGSSKAFITSLNFHPSINMIACTSNRSSIHLFEIKKSVEKCIETKHVGFSNETTAKNPDGENKKSKLSFMKMFSKYFNSEWSCSKIKIDEKLKTVGFDVKNHRLIIITYDRILYYVDIPVTPSRYLEEAEIRVFQIDAINIDDNTRFEKDHFVINPKYKDYIEYILIPEGLLDNRVERMAQQIHQDYKGLDLEVFVIMNSAFKFFSDLLMHIRKIAEITGENINIVPRFFKITSYHLNEQVVDKDNIVMPFSKDQVEGKNILVIEDIYDSGSTIIRCRDSLSQMAPKTLKFAVAFHKKNHKNLKYDFVADYLGFFIPDQFVFGYGMDYNELFREMQHLCVISQKGIEAFKDI</sequence>
<dbReference type="InterPro" id="IPR015943">
    <property type="entry name" value="WD40/YVTN_repeat-like_dom_sf"/>
</dbReference>
<gene>
    <name evidence="6" type="primary">Contig7427.g7939</name>
    <name evidence="6" type="ORF">STYLEM_15893</name>
</gene>
<dbReference type="InterPro" id="IPR029057">
    <property type="entry name" value="PRTase-like"/>
</dbReference>
<dbReference type="CDD" id="cd06223">
    <property type="entry name" value="PRTases_typeI"/>
    <property type="match status" value="1"/>
</dbReference>
<evidence type="ECO:0000256" key="2">
    <source>
        <dbReference type="ARBA" id="ARBA00022737"/>
    </source>
</evidence>